<feature type="compositionally biased region" description="Polar residues" evidence="1">
    <location>
        <begin position="50"/>
        <end position="64"/>
    </location>
</feature>
<dbReference type="PANTHER" id="PTHR28674">
    <property type="entry name" value="SIMILAR TO DNA SEGMENT, CHR 10, WAYNE STATE UNIVERSITY 102,-EXPRESSED"/>
    <property type="match status" value="1"/>
</dbReference>
<dbReference type="Pfam" id="PF15370">
    <property type="entry name" value="NOPCHAP1"/>
    <property type="match status" value="1"/>
</dbReference>
<dbReference type="RefSeq" id="XP_040626864.1">
    <property type="nucleotide sequence ID" value="XM_040770414.1"/>
</dbReference>
<dbReference type="GO" id="GO:0062064">
    <property type="term" value="F:box C/D methylation guide snoRNP complex binding"/>
    <property type="evidence" value="ECO:0007669"/>
    <property type="project" value="TreeGrafter"/>
</dbReference>
<sequence>MAPQNSTKKKLKTRSKAPRSVQLLEVEDDDARESRLGNLLEQKASEHLRSSSATKARSDSWNTQRELPLRLGRLNEPLPTMETTSNLISRLDAFLPSLKASNDALIDQAARDPNSIDIEHLTPTEEGMVPAHIEMNLGLGVFTVKRGGDASTAEDSNGEDNGEDDSDGEDGDEGTESDATSEVQSESSDGHGGSGEGANNSGAQLALSDQNEHSTPEMVRDADVAPPDVRYRPPAA</sequence>
<evidence type="ECO:0000256" key="1">
    <source>
        <dbReference type="SAM" id="MobiDB-lite"/>
    </source>
</evidence>
<reference evidence="2 3" key="1">
    <citation type="journal article" date="2012" name="Science">
        <title>The Paleozoic origin of enzymatic lignin decomposition reconstructed from 31 fungal genomes.</title>
        <authorList>
            <person name="Floudas D."/>
            <person name="Binder M."/>
            <person name="Riley R."/>
            <person name="Barry K."/>
            <person name="Blanchette R.A."/>
            <person name="Henrissat B."/>
            <person name="Martinez A.T."/>
            <person name="Otillar R."/>
            <person name="Spatafora J.W."/>
            <person name="Yadav J.S."/>
            <person name="Aerts A."/>
            <person name="Benoit I."/>
            <person name="Boyd A."/>
            <person name="Carlson A."/>
            <person name="Copeland A."/>
            <person name="Coutinho P.M."/>
            <person name="de Vries R.P."/>
            <person name="Ferreira P."/>
            <person name="Findley K."/>
            <person name="Foster B."/>
            <person name="Gaskell J."/>
            <person name="Glotzer D."/>
            <person name="Gorecki P."/>
            <person name="Heitman J."/>
            <person name="Hesse C."/>
            <person name="Hori C."/>
            <person name="Igarashi K."/>
            <person name="Jurgens J.A."/>
            <person name="Kallen N."/>
            <person name="Kersten P."/>
            <person name="Kohler A."/>
            <person name="Kuees U."/>
            <person name="Kumar T.K.A."/>
            <person name="Kuo A."/>
            <person name="LaButti K."/>
            <person name="Larrondo L.F."/>
            <person name="Lindquist E."/>
            <person name="Ling A."/>
            <person name="Lombard V."/>
            <person name="Lucas S."/>
            <person name="Lundell T."/>
            <person name="Martin R."/>
            <person name="McLaughlin D.J."/>
            <person name="Morgenstern I."/>
            <person name="Morin E."/>
            <person name="Murat C."/>
            <person name="Nagy L.G."/>
            <person name="Nolan M."/>
            <person name="Ohm R.A."/>
            <person name="Patyshakuliyeva A."/>
            <person name="Rokas A."/>
            <person name="Ruiz-Duenas F.J."/>
            <person name="Sabat G."/>
            <person name="Salamov A."/>
            <person name="Samejima M."/>
            <person name="Schmutz J."/>
            <person name="Slot J.C."/>
            <person name="St John F."/>
            <person name="Stenlid J."/>
            <person name="Sun H."/>
            <person name="Sun S."/>
            <person name="Syed K."/>
            <person name="Tsang A."/>
            <person name="Wiebenga A."/>
            <person name="Young D."/>
            <person name="Pisabarro A."/>
            <person name="Eastwood D.C."/>
            <person name="Martin F."/>
            <person name="Cullen D."/>
            <person name="Grigoriev I.V."/>
            <person name="Hibbett D.S."/>
        </authorList>
    </citation>
    <scope>NUCLEOTIDE SEQUENCE [LARGE SCALE GENOMIC DNA]</scope>
    <source>
        <strain evidence="2 3">DJM-731 SS1</strain>
    </source>
</reference>
<feature type="compositionally biased region" description="Basic and acidic residues" evidence="1">
    <location>
        <begin position="210"/>
        <end position="223"/>
    </location>
</feature>
<proteinExistence type="predicted"/>
<accession>M5G260</accession>
<evidence type="ECO:0000313" key="3">
    <source>
        <dbReference type="Proteomes" id="UP000030653"/>
    </source>
</evidence>
<dbReference type="STRING" id="1858805.M5G260"/>
<evidence type="ECO:0000313" key="2">
    <source>
        <dbReference type="EMBL" id="EJT99966.1"/>
    </source>
</evidence>
<dbReference type="InterPro" id="IPR027921">
    <property type="entry name" value="NOPCHAP1"/>
</dbReference>
<feature type="compositionally biased region" description="Acidic residues" evidence="1">
    <location>
        <begin position="156"/>
        <end position="176"/>
    </location>
</feature>
<dbReference type="OrthoDB" id="1112980at2759"/>
<dbReference type="PANTHER" id="PTHR28674:SF1">
    <property type="entry name" value="NOP PROTEIN CHAPERONE 1"/>
    <property type="match status" value="1"/>
</dbReference>
<organism evidence="2 3">
    <name type="scientific">Dacryopinax primogenitus (strain DJM 731)</name>
    <name type="common">Brown rot fungus</name>
    <dbReference type="NCBI Taxonomy" id="1858805"/>
    <lineage>
        <taxon>Eukaryota</taxon>
        <taxon>Fungi</taxon>
        <taxon>Dikarya</taxon>
        <taxon>Basidiomycota</taxon>
        <taxon>Agaricomycotina</taxon>
        <taxon>Dacrymycetes</taxon>
        <taxon>Dacrymycetales</taxon>
        <taxon>Dacrymycetaceae</taxon>
        <taxon>Dacryopinax</taxon>
    </lineage>
</organism>
<protein>
    <submittedName>
        <fullName evidence="2">Uncharacterized protein</fullName>
    </submittedName>
</protein>
<name>M5G260_DACPD</name>
<dbReference type="Proteomes" id="UP000030653">
    <property type="component" value="Unassembled WGS sequence"/>
</dbReference>
<dbReference type="EMBL" id="JH795868">
    <property type="protein sequence ID" value="EJT99966.1"/>
    <property type="molecule type" value="Genomic_DNA"/>
</dbReference>
<feature type="region of interest" description="Disordered" evidence="1">
    <location>
        <begin position="1"/>
        <end position="64"/>
    </location>
</feature>
<feature type="region of interest" description="Disordered" evidence="1">
    <location>
        <begin position="148"/>
        <end position="236"/>
    </location>
</feature>
<feature type="compositionally biased region" description="Basic residues" evidence="1">
    <location>
        <begin position="7"/>
        <end position="17"/>
    </location>
</feature>
<dbReference type="AlphaFoldDB" id="M5G260"/>
<dbReference type="GO" id="GO:0000492">
    <property type="term" value="P:box C/D snoRNP assembly"/>
    <property type="evidence" value="ECO:0007669"/>
    <property type="project" value="InterPro"/>
</dbReference>
<gene>
    <name evidence="2" type="ORF">DACRYDRAFT_117584</name>
</gene>
<dbReference type="GeneID" id="63685476"/>
<dbReference type="HOGENOM" id="CLU_1175395_0_0_1"/>
<keyword evidence="3" id="KW-1185">Reference proteome</keyword>